<evidence type="ECO:0000256" key="1">
    <source>
        <dbReference type="ARBA" id="ARBA00004123"/>
    </source>
</evidence>
<evidence type="ECO:0000313" key="10">
    <source>
        <dbReference type="Proteomes" id="UP000226192"/>
    </source>
</evidence>
<comment type="caution">
    <text evidence="9">The sequence shown here is derived from an EMBL/GenBank/DDBJ whole genome shotgun (WGS) entry which is preliminary data.</text>
</comment>
<dbReference type="GO" id="GO:0016592">
    <property type="term" value="C:mediator complex"/>
    <property type="evidence" value="ECO:0007669"/>
    <property type="project" value="InterPro"/>
</dbReference>
<evidence type="ECO:0000256" key="4">
    <source>
        <dbReference type="ARBA" id="ARBA00023015"/>
    </source>
</evidence>
<reference evidence="9 10" key="1">
    <citation type="submission" date="2017-06" db="EMBL/GenBank/DDBJ databases">
        <title>Ant-infecting Ophiocordyceps genomes reveal a high diversity of potential behavioral manipulation genes and a possible major role for enterotoxins.</title>
        <authorList>
            <person name="De Bekker C."/>
            <person name="Evans H.C."/>
            <person name="Brachmann A."/>
            <person name="Hughes D.P."/>
        </authorList>
    </citation>
    <scope>NUCLEOTIDE SEQUENCE [LARGE SCALE GENOMIC DNA]</scope>
    <source>
        <strain evidence="9 10">Map64</strain>
    </source>
</reference>
<accession>A0A2C5XTX0</accession>
<evidence type="ECO:0000256" key="2">
    <source>
        <dbReference type="ARBA" id="ARBA00009814"/>
    </source>
</evidence>
<keyword evidence="4 8" id="KW-0805">Transcription regulation</keyword>
<dbReference type="AlphaFoldDB" id="A0A2C5XTX0"/>
<dbReference type="EMBL" id="NJET01000132">
    <property type="protein sequence ID" value="PHH60715.1"/>
    <property type="molecule type" value="Genomic_DNA"/>
</dbReference>
<protein>
    <recommendedName>
        <fullName evidence="3 8">Mediator of RNA polymerase II transcription subunit 18</fullName>
    </recommendedName>
    <alternativeName>
        <fullName evidence="7 8">Mediator complex subunit 18</fullName>
    </alternativeName>
</protein>
<keyword evidence="6 8" id="KW-0539">Nucleus</keyword>
<dbReference type="GO" id="GO:0003712">
    <property type="term" value="F:transcription coregulator activity"/>
    <property type="evidence" value="ECO:0007669"/>
    <property type="project" value="InterPro"/>
</dbReference>
<dbReference type="Pfam" id="PF09637">
    <property type="entry name" value="Med18"/>
    <property type="match status" value="1"/>
</dbReference>
<sequence length="280" mass="32336">MYELFLTALVEPGDLEAACSVLGGLCSMTPWETISRVVYYQGPSKPTGISNQTSIDKPMRKDTALLWKDLHQNLSRQSYILQARYDVSKQRDMGPQAVAMDLNSTPGILRWTDFPDPPHGRPLIIQRKFVDIWEQKKLPCVMRDNQYRYKSEVMEQQYRFFREETEFCLTRQYFLGSISNYTPLESRQHQSEPLATLPSWESLTPVDMQNRWILHVKVHVLQDSKPDELRKAQDQLTAIKTELEGAFELKAIDRKAHDTRVALQPQGVQALPNKVILGKN</sequence>
<dbReference type="GO" id="GO:0006357">
    <property type="term" value="P:regulation of transcription by RNA polymerase II"/>
    <property type="evidence" value="ECO:0007669"/>
    <property type="project" value="InterPro"/>
</dbReference>
<dbReference type="Proteomes" id="UP000226192">
    <property type="component" value="Unassembled WGS sequence"/>
</dbReference>
<comment type="function">
    <text evidence="8">Component of the Mediator complex, a coactivator involved in the regulated transcription of nearly all RNA polymerase II-dependent genes. Mediator functions as a bridge to convey information from gene-specific regulatory proteins to the basal RNA polymerase II transcription machinery. Mediator is recruited to promoters by direct interactions with regulatory proteins and serves as a scaffold for the assembly of a functional preinitiation complex with RNA polymerase II and the general transcription factors.</text>
</comment>
<evidence type="ECO:0000256" key="5">
    <source>
        <dbReference type="ARBA" id="ARBA00023163"/>
    </source>
</evidence>
<evidence type="ECO:0000256" key="8">
    <source>
        <dbReference type="RuleBase" id="RU364150"/>
    </source>
</evidence>
<dbReference type="PANTHER" id="PTHR13321:SF2">
    <property type="entry name" value="MEDIATOR OF RNA POLYMERASE II TRANSCRIPTION SUBUNIT 18"/>
    <property type="match status" value="1"/>
</dbReference>
<comment type="subcellular location">
    <subcellularLocation>
        <location evidence="1 8">Nucleus</location>
    </subcellularLocation>
</comment>
<dbReference type="OrthoDB" id="5348092at2759"/>
<keyword evidence="10" id="KW-1185">Reference proteome</keyword>
<evidence type="ECO:0000256" key="3">
    <source>
        <dbReference type="ARBA" id="ARBA00019612"/>
    </source>
</evidence>
<comment type="similarity">
    <text evidence="2 8">Belongs to the Mediator complex subunit 18 family.</text>
</comment>
<comment type="subunit">
    <text evidence="8">Component of the Mediator complex.</text>
</comment>
<dbReference type="PANTHER" id="PTHR13321">
    <property type="entry name" value="MEDIATOR OF RNA POLYMERASE II TRANSCRIPTION, SUBUNIT 18"/>
    <property type="match status" value="1"/>
</dbReference>
<evidence type="ECO:0000256" key="6">
    <source>
        <dbReference type="ARBA" id="ARBA00023242"/>
    </source>
</evidence>
<dbReference type="STRING" id="1399860.A0A2C5XTX0"/>
<name>A0A2C5XTX0_9HYPO</name>
<proteinExistence type="inferred from homology"/>
<dbReference type="InterPro" id="IPR019095">
    <property type="entry name" value="Mediator_Med18"/>
</dbReference>
<evidence type="ECO:0000256" key="7">
    <source>
        <dbReference type="ARBA" id="ARBA00032012"/>
    </source>
</evidence>
<keyword evidence="8" id="KW-0010">Activator</keyword>
<evidence type="ECO:0000313" key="9">
    <source>
        <dbReference type="EMBL" id="PHH60715.1"/>
    </source>
</evidence>
<dbReference type="GO" id="GO:0006369">
    <property type="term" value="P:termination of RNA polymerase II transcription"/>
    <property type="evidence" value="ECO:0007669"/>
    <property type="project" value="TreeGrafter"/>
</dbReference>
<keyword evidence="5 8" id="KW-0804">Transcription</keyword>
<dbReference type="GO" id="GO:0070847">
    <property type="term" value="C:core mediator complex"/>
    <property type="evidence" value="ECO:0007669"/>
    <property type="project" value="TreeGrafter"/>
</dbReference>
<dbReference type="Gene3D" id="2.40.320.10">
    <property type="entry name" value="Hypothetical Protein Pfu-838710-001"/>
    <property type="match status" value="1"/>
</dbReference>
<organism evidence="9 10">
    <name type="scientific">Ophiocordyceps australis</name>
    <dbReference type="NCBI Taxonomy" id="1399860"/>
    <lineage>
        <taxon>Eukaryota</taxon>
        <taxon>Fungi</taxon>
        <taxon>Dikarya</taxon>
        <taxon>Ascomycota</taxon>
        <taxon>Pezizomycotina</taxon>
        <taxon>Sordariomycetes</taxon>
        <taxon>Hypocreomycetidae</taxon>
        <taxon>Hypocreales</taxon>
        <taxon>Ophiocordycipitaceae</taxon>
        <taxon>Ophiocordyceps</taxon>
    </lineage>
</organism>
<gene>
    <name evidence="8" type="primary">MED18</name>
    <name evidence="9" type="ORF">CDD81_1333</name>
</gene>